<keyword evidence="2" id="KW-1185">Reference proteome</keyword>
<dbReference type="EMBL" id="CM046397">
    <property type="protein sequence ID" value="KAI8535109.1"/>
    <property type="molecule type" value="Genomic_DNA"/>
</dbReference>
<reference evidence="1" key="1">
    <citation type="submission" date="2022-02" db="EMBL/GenBank/DDBJ databases">
        <title>Plant Genome Project.</title>
        <authorList>
            <person name="Zhang R.-G."/>
        </authorList>
    </citation>
    <scope>NUCLEOTIDE SEQUENCE</scope>
    <source>
        <strain evidence="1">AT1</strain>
    </source>
</reference>
<protein>
    <submittedName>
        <fullName evidence="1">Uncharacterized protein</fullName>
    </submittedName>
</protein>
<dbReference type="Proteomes" id="UP001062846">
    <property type="component" value="Chromosome 10"/>
</dbReference>
<accession>A0ACC0M2I3</accession>
<evidence type="ECO:0000313" key="1">
    <source>
        <dbReference type="EMBL" id="KAI8535109.1"/>
    </source>
</evidence>
<gene>
    <name evidence="1" type="ORF">RHMOL_Rhmol10G0149600</name>
</gene>
<organism evidence="1 2">
    <name type="scientific">Rhododendron molle</name>
    <name type="common">Chinese azalea</name>
    <name type="synonym">Azalea mollis</name>
    <dbReference type="NCBI Taxonomy" id="49168"/>
    <lineage>
        <taxon>Eukaryota</taxon>
        <taxon>Viridiplantae</taxon>
        <taxon>Streptophyta</taxon>
        <taxon>Embryophyta</taxon>
        <taxon>Tracheophyta</taxon>
        <taxon>Spermatophyta</taxon>
        <taxon>Magnoliopsida</taxon>
        <taxon>eudicotyledons</taxon>
        <taxon>Gunneridae</taxon>
        <taxon>Pentapetalae</taxon>
        <taxon>asterids</taxon>
        <taxon>Ericales</taxon>
        <taxon>Ericaceae</taxon>
        <taxon>Ericoideae</taxon>
        <taxon>Rhodoreae</taxon>
        <taxon>Rhododendron</taxon>
    </lineage>
</organism>
<sequence>MMIIICSNEYLILGFELQYQGRKEVESRGCRQCNKAVEEGIVGGGGCTLLRLVSKVDAIKNSLENDEEKVGADIVKFLSNDNPKFRYNAGTGEYEHLMAARIIDPTENHLIVVKRQDFCLLAQHVTHEADGALDKARKDKKRHLEDTLNLLPKKRKVMAKL</sequence>
<name>A0ACC0M2I3_RHOML</name>
<comment type="caution">
    <text evidence="1">The sequence shown here is derived from an EMBL/GenBank/DDBJ whole genome shotgun (WGS) entry which is preliminary data.</text>
</comment>
<evidence type="ECO:0000313" key="2">
    <source>
        <dbReference type="Proteomes" id="UP001062846"/>
    </source>
</evidence>
<proteinExistence type="predicted"/>